<dbReference type="GeneID" id="75080136"/>
<dbReference type="InterPro" id="IPR036291">
    <property type="entry name" value="NAD(P)-bd_dom_sf"/>
</dbReference>
<dbReference type="InterPro" id="IPR051450">
    <property type="entry name" value="Gfo/Idh/MocA_Oxidoreductases"/>
</dbReference>
<dbReference type="Proteomes" id="UP000095431">
    <property type="component" value="Unassembled WGS sequence"/>
</dbReference>
<accession>A0A173XG69</accession>
<dbReference type="SUPFAM" id="SSF51735">
    <property type="entry name" value="NAD(P)-binding Rossmann-fold domains"/>
    <property type="match status" value="1"/>
</dbReference>
<dbReference type="RefSeq" id="WP_025577560.1">
    <property type="nucleotide sequence ID" value="NZ_BTHH01000001.1"/>
</dbReference>
<dbReference type="PANTHER" id="PTHR43377">
    <property type="entry name" value="BILIVERDIN REDUCTASE A"/>
    <property type="match status" value="1"/>
</dbReference>
<dbReference type="GO" id="GO:0000166">
    <property type="term" value="F:nucleotide binding"/>
    <property type="evidence" value="ECO:0007669"/>
    <property type="project" value="InterPro"/>
</dbReference>
<proteinExistence type="predicted"/>
<dbReference type="AlphaFoldDB" id="A0A173XG69"/>
<dbReference type="eggNOG" id="COG0673">
    <property type="taxonomic scope" value="Bacteria"/>
</dbReference>
<protein>
    <submittedName>
        <fullName evidence="2">Oxidoreductase family, NAD-binding Rossmann fold</fullName>
    </submittedName>
</protein>
<sequence length="363" mass="42019">MGKIRYGVIGSGWRAEFYIRIAKAVPDKFEFTAVLIRDKEKGRAFSEKFGVAVVNSLDELMKENPEFVVLAIKRGYVTDYLLQLFEKNIPVLAETPPGESQEDLQKLWKAYEKYQPRIQVAEQYFLQPLYASWHNAIERGLIGKVENINISSLHGYHGISMIRWMLGTKGIPCTIYGKRYEFSVTETYGREGMAFDGDTFICSRDRVTLEFDNGQIAFFDFSDPAQYHSFIRTRQLNIQGERGEIDDLTIRYLTEENIPVTQEINRIDLGVYGNQEWSHFAIMLGEEFLYKTPFVNARLNDDEIAVGSLLMGMHEYLKNGKEIYSLADALQDMYLCLKMEEAMADEYKPVYTEKQPWNSFLTM</sequence>
<gene>
    <name evidence="2" type="ORF">ERS852478_00316</name>
</gene>
<dbReference type="PANTHER" id="PTHR43377:SF1">
    <property type="entry name" value="BILIVERDIN REDUCTASE A"/>
    <property type="match status" value="1"/>
</dbReference>
<dbReference type="Gene3D" id="3.30.360.10">
    <property type="entry name" value="Dihydrodipicolinate Reductase, domain 2"/>
    <property type="match status" value="1"/>
</dbReference>
<organism evidence="2 3">
    <name type="scientific">Blautia wexlerae</name>
    <dbReference type="NCBI Taxonomy" id="418240"/>
    <lineage>
        <taxon>Bacteria</taxon>
        <taxon>Bacillati</taxon>
        <taxon>Bacillota</taxon>
        <taxon>Clostridia</taxon>
        <taxon>Lachnospirales</taxon>
        <taxon>Lachnospiraceae</taxon>
        <taxon>Blautia</taxon>
    </lineage>
</organism>
<reference evidence="2 3" key="1">
    <citation type="submission" date="2015-09" db="EMBL/GenBank/DDBJ databases">
        <authorList>
            <consortium name="Pathogen Informatics"/>
        </authorList>
    </citation>
    <scope>NUCLEOTIDE SEQUENCE [LARGE SCALE GENOMIC DNA]</scope>
    <source>
        <strain evidence="2 3">2789STDY5834863</strain>
    </source>
</reference>
<dbReference type="EMBL" id="CYZN01000002">
    <property type="protein sequence ID" value="CUN50852.1"/>
    <property type="molecule type" value="Genomic_DNA"/>
</dbReference>
<dbReference type="Gene3D" id="3.40.50.720">
    <property type="entry name" value="NAD(P)-binding Rossmann-like Domain"/>
    <property type="match status" value="1"/>
</dbReference>
<name>A0A173XG69_9FIRM</name>
<dbReference type="Pfam" id="PF01408">
    <property type="entry name" value="GFO_IDH_MocA"/>
    <property type="match status" value="1"/>
</dbReference>
<evidence type="ECO:0000259" key="1">
    <source>
        <dbReference type="Pfam" id="PF01408"/>
    </source>
</evidence>
<dbReference type="InterPro" id="IPR000683">
    <property type="entry name" value="Gfo/Idh/MocA-like_OxRdtase_N"/>
</dbReference>
<feature type="domain" description="Gfo/Idh/MocA-like oxidoreductase N-terminal" evidence="1">
    <location>
        <begin position="4"/>
        <end position="121"/>
    </location>
</feature>
<evidence type="ECO:0000313" key="2">
    <source>
        <dbReference type="EMBL" id="CUN50852.1"/>
    </source>
</evidence>
<evidence type="ECO:0000313" key="3">
    <source>
        <dbReference type="Proteomes" id="UP000095431"/>
    </source>
</evidence>